<proteinExistence type="predicted"/>
<sequence length="168" mass="18268">MPGAHDVRALAAPTVDFHSEELAQLAPIEAVDEPDLRWNNSGSDQGFVFDQHHLWRLLASIGTSWEWSWVSITNLETGAFGQSCGNVASGLAVEVGPTFSTVSLAVPTGASRTPQEDIGRFGFAFKASQDELHSLSTAVDTVDRWVTQETLLGGLVLRPSFSRTTWRI</sequence>
<organism evidence="1 2">
    <name type="scientific">Protaetiibacter intestinalis</name>
    <dbReference type="NCBI Taxonomy" id="2419774"/>
    <lineage>
        <taxon>Bacteria</taxon>
        <taxon>Bacillati</taxon>
        <taxon>Actinomycetota</taxon>
        <taxon>Actinomycetes</taxon>
        <taxon>Micrococcales</taxon>
        <taxon>Microbacteriaceae</taxon>
        <taxon>Protaetiibacter</taxon>
    </lineage>
</organism>
<reference evidence="2" key="1">
    <citation type="submission" date="2018-09" db="EMBL/GenBank/DDBJ databases">
        <title>Genome sequencing of strain 2DFWR-13.</title>
        <authorList>
            <person name="Heo J."/>
            <person name="Kim S.-J."/>
            <person name="Kwon S.-W."/>
        </authorList>
    </citation>
    <scope>NUCLEOTIDE SEQUENCE [LARGE SCALE GENOMIC DNA]</scope>
    <source>
        <strain evidence="2">2DFWR-13</strain>
    </source>
</reference>
<evidence type="ECO:0000313" key="2">
    <source>
        <dbReference type="Proteomes" id="UP000278886"/>
    </source>
</evidence>
<keyword evidence="2" id="KW-1185">Reference proteome</keyword>
<gene>
    <name evidence="1" type="ORF">D7I47_02385</name>
</gene>
<dbReference type="KEGG" id="lyd:D7I47_02385"/>
<name>A0A387B8A0_9MICO</name>
<evidence type="ECO:0000313" key="1">
    <source>
        <dbReference type="EMBL" id="AYF97209.1"/>
    </source>
</evidence>
<dbReference type="EMBL" id="CP032630">
    <property type="protein sequence ID" value="AYF97209.1"/>
    <property type="molecule type" value="Genomic_DNA"/>
</dbReference>
<dbReference type="Proteomes" id="UP000278886">
    <property type="component" value="Chromosome"/>
</dbReference>
<accession>A0A387B8A0</accession>
<protein>
    <submittedName>
        <fullName evidence="1">Uncharacterized protein</fullName>
    </submittedName>
</protein>
<dbReference type="AlphaFoldDB" id="A0A387B8A0"/>